<accession>A0AA41W026</accession>
<protein>
    <recommendedName>
        <fullName evidence="6">Late embryogenesis abundant protein LEA-2 subgroup domain-containing protein</fullName>
    </recommendedName>
</protein>
<dbReference type="GO" id="GO:0098542">
    <property type="term" value="P:defense response to other organism"/>
    <property type="evidence" value="ECO:0007669"/>
    <property type="project" value="InterPro"/>
</dbReference>
<proteinExistence type="predicted"/>
<dbReference type="AlphaFoldDB" id="A0AA41W026"/>
<dbReference type="GO" id="GO:0009506">
    <property type="term" value="C:plasmodesma"/>
    <property type="evidence" value="ECO:0007669"/>
    <property type="project" value="TreeGrafter"/>
</dbReference>
<evidence type="ECO:0000256" key="3">
    <source>
        <dbReference type="SAM" id="Phobius"/>
    </source>
</evidence>
<dbReference type="PANTHER" id="PTHR31415:SF4">
    <property type="entry name" value="NDR1_HIN1-LIKE PROTEIN 3"/>
    <property type="match status" value="1"/>
</dbReference>
<dbReference type="PROSITE" id="PS51257">
    <property type="entry name" value="PROKAR_LIPOPROTEIN"/>
    <property type="match status" value="1"/>
</dbReference>
<keyword evidence="3" id="KW-0812">Transmembrane</keyword>
<evidence type="ECO:0000256" key="2">
    <source>
        <dbReference type="ARBA" id="ARBA00023136"/>
    </source>
</evidence>
<comment type="subcellular location">
    <subcellularLocation>
        <location evidence="1">Membrane</location>
    </subcellularLocation>
</comment>
<keyword evidence="3" id="KW-1133">Transmembrane helix</keyword>
<dbReference type="PANTHER" id="PTHR31415">
    <property type="entry name" value="OS05G0367900 PROTEIN"/>
    <property type="match status" value="1"/>
</dbReference>
<name>A0AA41W026_PAPNU</name>
<dbReference type="InterPro" id="IPR044839">
    <property type="entry name" value="NDR1-like"/>
</dbReference>
<evidence type="ECO:0000256" key="1">
    <source>
        <dbReference type="ARBA" id="ARBA00004370"/>
    </source>
</evidence>
<dbReference type="EMBL" id="JAJJMA010330749">
    <property type="protein sequence ID" value="MCL7050706.1"/>
    <property type="molecule type" value="Genomic_DNA"/>
</dbReference>
<dbReference type="Proteomes" id="UP001177140">
    <property type="component" value="Unassembled WGS sequence"/>
</dbReference>
<feature type="transmembrane region" description="Helical" evidence="3">
    <location>
        <begin position="24"/>
        <end position="48"/>
    </location>
</feature>
<keyword evidence="2 3" id="KW-0472">Membrane</keyword>
<dbReference type="GO" id="GO:0005886">
    <property type="term" value="C:plasma membrane"/>
    <property type="evidence" value="ECO:0007669"/>
    <property type="project" value="TreeGrafter"/>
</dbReference>
<evidence type="ECO:0008006" key="6">
    <source>
        <dbReference type="Google" id="ProtNLM"/>
    </source>
</evidence>
<evidence type="ECO:0000313" key="4">
    <source>
        <dbReference type="EMBL" id="MCL7050706.1"/>
    </source>
</evidence>
<comment type="caution">
    <text evidence="4">The sequence shown here is derived from an EMBL/GenBank/DDBJ whole genome shotgun (WGS) entry which is preliminary data.</text>
</comment>
<reference evidence="4" key="1">
    <citation type="submission" date="2022-03" db="EMBL/GenBank/DDBJ databases">
        <title>A functionally conserved STORR gene fusion in Papaver species that diverged 16.8 million years ago.</title>
        <authorList>
            <person name="Catania T."/>
        </authorList>
    </citation>
    <scope>NUCLEOTIDE SEQUENCE</scope>
    <source>
        <strain evidence="4">S-191538</strain>
    </source>
</reference>
<gene>
    <name evidence="4" type="ORF">MKW94_027172</name>
</gene>
<keyword evidence="5" id="KW-1185">Reference proteome</keyword>
<evidence type="ECO:0000313" key="5">
    <source>
        <dbReference type="Proteomes" id="UP001177140"/>
    </source>
</evidence>
<organism evidence="4 5">
    <name type="scientific">Papaver nudicaule</name>
    <name type="common">Iceland poppy</name>
    <dbReference type="NCBI Taxonomy" id="74823"/>
    <lineage>
        <taxon>Eukaryota</taxon>
        <taxon>Viridiplantae</taxon>
        <taxon>Streptophyta</taxon>
        <taxon>Embryophyta</taxon>
        <taxon>Tracheophyta</taxon>
        <taxon>Spermatophyta</taxon>
        <taxon>Magnoliopsida</taxon>
        <taxon>Ranunculales</taxon>
        <taxon>Papaveraceae</taxon>
        <taxon>Papaveroideae</taxon>
        <taxon>Papaver</taxon>
    </lineage>
</organism>
<sequence length="229" mass="25860">MGDRCSCFDGWYDWGIDRYLDECCLVVCLMFSCFFILAGAIVCVIVLLDVIPFKNMKFYVNDASLTQFYLTNDDILHYNLAVNISVRNSNKMERVSYTDIRSEINCYGKDLPSVSLPSFSQGTKNTTILHHPVFHGQTSLKLRGSHLEDFNNDQRNGSYSISVYLYFTTQLTFAGGGKGIQSHYIAHCALSRLHLLNSSSTSLNSQTRIGGLFTTKRCKVFPNGDENTY</sequence>